<feature type="domain" description="Orc1-like AAA ATPase" evidence="6">
    <location>
        <begin position="2"/>
        <end position="137"/>
    </location>
</feature>
<sequence>MAVIRGQCPSYGAIIPYFPWDEILRAFFDLPKEERAEVQRERLLRGLAASEAHLVPWAPLLAEIFGISLPDTPQTAILEPEQRKTRLFEVILELVRRRAGRTPLVLLFEDAHWMDALSWELLDHAVRTLLPLPILVVVVSRPDPRLAAWGSLDCATDIPLTELSEEAARGLIASLLPLREVPSALSDLILARSQGNPLFIDEIIQVLIQTGVVRVEGGGVGDLSSVELPDTIQGVIMSRIDHLDEGSRSVIKVASVLGRQFRHSFLRGIYPYEVDDPEMQGRLERLFGLGLLQVEEEGADSSYLFKHVLTQEVAYDSLSFARRKVLHHEAGRYIEAAFSDTLEEHHEFLAYHYNRTDDDEKALDYLMKAGAKTKRLYANETAIGFYTDALRRLGQGEGDGAKARMAIECRSTLGDILKLIGRYPEALGHYEAGLSLSGQIEDRLRQARALQGIGQLKSRMGQYAEALGCHTRGLTLVAEAGGDLAIEGGLLNDVGTNHFRLGDYQTALSYFERSRSIRRGLGDRRRQAFCEMNMGAAYGLLGDPPRAVELLEHAFEVFQEVGDREMETRVLANLCDVRMDSWDYRGAEETCLKAVQLLEEIGDRQAELMMLDRLGVINARLGAYPEALAHFQQALTLSREVGEAIVETITLNNIGQAHWQLGNYRQAFEACQTALERARACGARDTEATALHTLGLIAGSLGDASATRRFQEAERIAGEVQNSALQAHIRVDLGRRLLSDGKGEEAAQGIADALDAAKQGGHREVELYGLVSLAVAHLHLGDLQQARSLIAEARRQNATIRHKETEVQTLKLEAEIAGREGRYPEAMDSYNAVFKLTRTLGIRKEEGWILLGMGKALRRLGDDERAIAHQQEAVRLSVEMGDRPLQKKLLTDLLDFERDLNLQVARRGRKAARRRDEVRERIQQLRQAMRQADVI</sequence>
<feature type="repeat" description="TPR" evidence="3">
    <location>
        <begin position="608"/>
        <end position="641"/>
    </location>
</feature>
<feature type="domain" description="Anaphase-promoting complex subunit 5" evidence="5">
    <location>
        <begin position="819"/>
        <end position="885"/>
    </location>
</feature>
<accession>A0A1F6CDG2</accession>
<keyword evidence="3" id="KW-0802">TPR repeat</keyword>
<evidence type="ECO:0000256" key="3">
    <source>
        <dbReference type="PROSITE-ProRule" id="PRU00339"/>
    </source>
</evidence>
<dbReference type="PROSITE" id="PS50005">
    <property type="entry name" value="TPR"/>
    <property type="match status" value="1"/>
</dbReference>
<dbReference type="InterPro" id="IPR011990">
    <property type="entry name" value="TPR-like_helical_dom_sf"/>
</dbReference>
<dbReference type="Pfam" id="PF13424">
    <property type="entry name" value="TPR_12"/>
    <property type="match status" value="4"/>
</dbReference>
<dbReference type="Gene3D" id="1.25.40.10">
    <property type="entry name" value="Tetratricopeptide repeat domain"/>
    <property type="match status" value="2"/>
</dbReference>
<evidence type="ECO:0000259" key="5">
    <source>
        <dbReference type="Pfam" id="PF12862"/>
    </source>
</evidence>
<keyword evidence="2" id="KW-0067">ATP-binding</keyword>
<dbReference type="InterPro" id="IPR041664">
    <property type="entry name" value="AAA_16"/>
</dbReference>
<comment type="caution">
    <text evidence="7">The sequence shown here is derived from an EMBL/GenBank/DDBJ whole genome shotgun (WGS) entry which is preliminary data.</text>
</comment>
<evidence type="ECO:0000313" key="8">
    <source>
        <dbReference type="Proteomes" id="UP000178606"/>
    </source>
</evidence>
<evidence type="ECO:0008006" key="9">
    <source>
        <dbReference type="Google" id="ProtNLM"/>
    </source>
</evidence>
<dbReference type="PANTHER" id="PTHR16305">
    <property type="entry name" value="TESTICULAR SOLUBLE ADENYLYL CYCLASE"/>
    <property type="match status" value="1"/>
</dbReference>
<dbReference type="GO" id="GO:0005524">
    <property type="term" value="F:ATP binding"/>
    <property type="evidence" value="ECO:0007669"/>
    <property type="project" value="UniProtKB-KW"/>
</dbReference>
<name>A0A1F6CDG2_HANXR</name>
<evidence type="ECO:0000256" key="1">
    <source>
        <dbReference type="ARBA" id="ARBA00022741"/>
    </source>
</evidence>
<dbReference type="AlphaFoldDB" id="A0A1F6CDG2"/>
<evidence type="ECO:0000259" key="6">
    <source>
        <dbReference type="Pfam" id="PF13191"/>
    </source>
</evidence>
<dbReference type="GO" id="GO:0004016">
    <property type="term" value="F:adenylate cyclase activity"/>
    <property type="evidence" value="ECO:0007669"/>
    <property type="project" value="TreeGrafter"/>
</dbReference>
<reference evidence="7 8" key="1">
    <citation type="journal article" date="2016" name="Nat. Commun.">
        <title>Thousands of microbial genomes shed light on interconnected biogeochemical processes in an aquifer system.</title>
        <authorList>
            <person name="Anantharaman K."/>
            <person name="Brown C.T."/>
            <person name="Hug L.A."/>
            <person name="Sharon I."/>
            <person name="Castelle C.J."/>
            <person name="Probst A.J."/>
            <person name="Thomas B.C."/>
            <person name="Singh A."/>
            <person name="Wilkins M.J."/>
            <person name="Karaoz U."/>
            <person name="Brodie E.L."/>
            <person name="Williams K.H."/>
            <person name="Hubbard S.S."/>
            <person name="Banfield J.F."/>
        </authorList>
    </citation>
    <scope>NUCLEOTIDE SEQUENCE [LARGE SCALE GENOMIC DNA]</scope>
    <source>
        <strain evidence="8">RIFCSPLOWO2_12_FULL_64_10</strain>
    </source>
</reference>
<keyword evidence="4" id="KW-0175">Coiled coil</keyword>
<feature type="domain" description="Anaphase-promoting complex subunit 5" evidence="5">
    <location>
        <begin position="767"/>
        <end position="793"/>
    </location>
</feature>
<dbReference type="InterPro" id="IPR026000">
    <property type="entry name" value="Apc5_dom"/>
</dbReference>
<dbReference type="Proteomes" id="UP000178606">
    <property type="component" value="Unassembled WGS sequence"/>
</dbReference>
<dbReference type="Pfam" id="PF13191">
    <property type="entry name" value="AAA_16"/>
    <property type="match status" value="1"/>
</dbReference>
<evidence type="ECO:0000256" key="2">
    <source>
        <dbReference type="ARBA" id="ARBA00022840"/>
    </source>
</evidence>
<dbReference type="SUPFAM" id="SSF48452">
    <property type="entry name" value="TPR-like"/>
    <property type="match status" value="3"/>
</dbReference>
<dbReference type="Pfam" id="PF12862">
    <property type="entry name" value="ANAPC5"/>
    <property type="match status" value="2"/>
</dbReference>
<keyword evidence="1" id="KW-0547">Nucleotide-binding</keyword>
<gene>
    <name evidence="7" type="ORF">A3F84_09195</name>
</gene>
<feature type="coiled-coil region" evidence="4">
    <location>
        <begin position="908"/>
        <end position="935"/>
    </location>
</feature>
<evidence type="ECO:0000256" key="4">
    <source>
        <dbReference type="SAM" id="Coils"/>
    </source>
</evidence>
<protein>
    <recommendedName>
        <fullName evidence="9">Orc1-like AAA ATPase domain-containing protein</fullName>
    </recommendedName>
</protein>
<dbReference type="EMBL" id="MFKF01000267">
    <property type="protein sequence ID" value="OGG47219.1"/>
    <property type="molecule type" value="Genomic_DNA"/>
</dbReference>
<evidence type="ECO:0000313" key="7">
    <source>
        <dbReference type="EMBL" id="OGG47219.1"/>
    </source>
</evidence>
<dbReference type="SMART" id="SM00028">
    <property type="entry name" value="TPR"/>
    <property type="match status" value="9"/>
</dbReference>
<dbReference type="InterPro" id="IPR019734">
    <property type="entry name" value="TPR_rpt"/>
</dbReference>
<dbReference type="GO" id="GO:0005737">
    <property type="term" value="C:cytoplasm"/>
    <property type="evidence" value="ECO:0007669"/>
    <property type="project" value="TreeGrafter"/>
</dbReference>
<organism evidence="7 8">
    <name type="scientific">Handelsmanbacteria sp. (strain RIFCSPLOWO2_12_FULL_64_10)</name>
    <dbReference type="NCBI Taxonomy" id="1817868"/>
    <lineage>
        <taxon>Bacteria</taxon>
        <taxon>Candidatus Handelsmaniibacteriota</taxon>
    </lineage>
</organism>
<dbReference type="PANTHER" id="PTHR16305:SF28">
    <property type="entry name" value="GUANYLATE CYCLASE DOMAIN-CONTAINING PROTEIN"/>
    <property type="match status" value="1"/>
</dbReference>
<proteinExistence type="predicted"/>